<comment type="subcellular location">
    <subcellularLocation>
        <location evidence="1">Cell membrane</location>
        <topology evidence="1">Multi-pass membrane protein</topology>
    </subcellularLocation>
</comment>
<protein>
    <submittedName>
        <fullName evidence="10">Bestrophin, RFP-TM, chloride channel-domain-containing protein</fullName>
    </submittedName>
</protein>
<evidence type="ECO:0000256" key="5">
    <source>
        <dbReference type="ARBA" id="ARBA00022989"/>
    </source>
</evidence>
<dbReference type="Pfam" id="PF25539">
    <property type="entry name" value="Bestrophin_2"/>
    <property type="match status" value="1"/>
</dbReference>
<feature type="transmembrane region" description="Helical" evidence="9">
    <location>
        <begin position="287"/>
        <end position="305"/>
    </location>
</feature>
<dbReference type="GO" id="GO:0005886">
    <property type="term" value="C:plasma membrane"/>
    <property type="evidence" value="ECO:0007669"/>
    <property type="project" value="UniProtKB-SubCell"/>
</dbReference>
<keyword evidence="11" id="KW-1185">Reference proteome</keyword>
<evidence type="ECO:0000256" key="6">
    <source>
        <dbReference type="ARBA" id="ARBA00023065"/>
    </source>
</evidence>
<evidence type="ECO:0000256" key="4">
    <source>
        <dbReference type="ARBA" id="ARBA00022692"/>
    </source>
</evidence>
<evidence type="ECO:0000256" key="9">
    <source>
        <dbReference type="SAM" id="Phobius"/>
    </source>
</evidence>
<dbReference type="InterPro" id="IPR044669">
    <property type="entry name" value="YneE/VCCN1/2-like"/>
</dbReference>
<feature type="transmembrane region" description="Helical" evidence="9">
    <location>
        <begin position="53"/>
        <end position="73"/>
    </location>
</feature>
<comment type="caution">
    <text evidence="10">The sequence shown here is derived from an EMBL/GenBank/DDBJ whole genome shotgun (WGS) entry which is preliminary data.</text>
</comment>
<keyword evidence="7 9" id="KW-0472">Membrane</keyword>
<dbReference type="GO" id="GO:0005254">
    <property type="term" value="F:chloride channel activity"/>
    <property type="evidence" value="ECO:0007669"/>
    <property type="project" value="InterPro"/>
</dbReference>
<feature type="transmembrane region" description="Helical" evidence="9">
    <location>
        <begin position="262"/>
        <end position="281"/>
    </location>
</feature>
<name>A0A433QTH8_9FUNG</name>
<evidence type="ECO:0000313" key="11">
    <source>
        <dbReference type="Proteomes" id="UP000274822"/>
    </source>
</evidence>
<keyword evidence="6" id="KW-0406">Ion transport</keyword>
<dbReference type="EMBL" id="RBNJ01001500">
    <property type="protein sequence ID" value="RUS33091.1"/>
    <property type="molecule type" value="Genomic_DNA"/>
</dbReference>
<evidence type="ECO:0000256" key="2">
    <source>
        <dbReference type="ARBA" id="ARBA00022448"/>
    </source>
</evidence>
<evidence type="ECO:0000256" key="3">
    <source>
        <dbReference type="ARBA" id="ARBA00022475"/>
    </source>
</evidence>
<keyword evidence="4 9" id="KW-0812">Transmembrane</keyword>
<keyword evidence="2" id="KW-0813">Transport</keyword>
<evidence type="ECO:0000256" key="8">
    <source>
        <dbReference type="SAM" id="MobiDB-lite"/>
    </source>
</evidence>
<accession>A0A433QTH8</accession>
<evidence type="ECO:0000313" key="10">
    <source>
        <dbReference type="EMBL" id="RUS33091.1"/>
    </source>
</evidence>
<dbReference type="AlphaFoldDB" id="A0A433QTH8"/>
<reference evidence="10 11" key="1">
    <citation type="journal article" date="2018" name="New Phytol.">
        <title>Phylogenomics of Endogonaceae and evolution of mycorrhizas within Mucoromycota.</title>
        <authorList>
            <person name="Chang Y."/>
            <person name="Desiro A."/>
            <person name="Na H."/>
            <person name="Sandor L."/>
            <person name="Lipzen A."/>
            <person name="Clum A."/>
            <person name="Barry K."/>
            <person name="Grigoriev I.V."/>
            <person name="Martin F.M."/>
            <person name="Stajich J.E."/>
            <person name="Smith M.E."/>
            <person name="Bonito G."/>
            <person name="Spatafora J.W."/>
        </authorList>
    </citation>
    <scope>NUCLEOTIDE SEQUENCE [LARGE SCALE GENOMIC DNA]</scope>
    <source>
        <strain evidence="10 11">AD002</strain>
    </source>
</reference>
<organism evidence="10 11">
    <name type="scientific">Jimgerdemannia flammicorona</name>
    <dbReference type="NCBI Taxonomy" id="994334"/>
    <lineage>
        <taxon>Eukaryota</taxon>
        <taxon>Fungi</taxon>
        <taxon>Fungi incertae sedis</taxon>
        <taxon>Mucoromycota</taxon>
        <taxon>Mucoromycotina</taxon>
        <taxon>Endogonomycetes</taxon>
        <taxon>Endogonales</taxon>
        <taxon>Endogonaceae</taxon>
        <taxon>Jimgerdemannia</taxon>
    </lineage>
</organism>
<sequence>MSSQKMYNPYKEQRYALFTLHGSIVDDIFIGVMFSVAWSVLITALYEVLHINLAIPAQIITILSFVASLILAFRTNTAYERFIEARRVWGTMTVAIRNLARLAWIHSKEDPKVADLIEKKTIINLLLAYAIATKHYLRYEFGTEHKDLKYLLGDFPSHINTELVQVDSAPALRRRNLPFFHMSHPDNVRLVPKIATALEDNNQATPDNIPLQITFLISAWINHQTKATRIDVPTTNGMMNAINSMVECLTTFERILRTPMPAAYSIQLAHTVWIYLIALPFQLVSTFHWITLVVVAIAAFTLLGFEAIGKEIENPFGYDPNDMPLDDLCDVIRNELEVLTSTTSPGNVETWIFSKLNKPFHSSEFSAVELKKQNVNLVRQLYVDDVNFASKAKGNGHGLSHSEHTIIELPVTGGTSEQANESEKAKADEIKVNEPELRH</sequence>
<feature type="region of interest" description="Disordered" evidence="8">
    <location>
        <begin position="411"/>
        <end position="439"/>
    </location>
</feature>
<proteinExistence type="predicted"/>
<feature type="transmembrane region" description="Helical" evidence="9">
    <location>
        <begin position="15"/>
        <end position="41"/>
    </location>
</feature>
<feature type="compositionally biased region" description="Basic and acidic residues" evidence="8">
    <location>
        <begin position="421"/>
        <end position="439"/>
    </location>
</feature>
<evidence type="ECO:0000256" key="7">
    <source>
        <dbReference type="ARBA" id="ARBA00023136"/>
    </source>
</evidence>
<evidence type="ECO:0000256" key="1">
    <source>
        <dbReference type="ARBA" id="ARBA00004651"/>
    </source>
</evidence>
<dbReference type="Proteomes" id="UP000274822">
    <property type="component" value="Unassembled WGS sequence"/>
</dbReference>
<gene>
    <name evidence="10" type="ORF">BC938DRAFT_473124</name>
</gene>
<dbReference type="PANTHER" id="PTHR33281:SF19">
    <property type="entry name" value="VOLTAGE-DEPENDENT ANION CHANNEL-FORMING PROTEIN YNEE"/>
    <property type="match status" value="1"/>
</dbReference>
<keyword evidence="3" id="KW-1003">Cell membrane</keyword>
<keyword evidence="5 9" id="KW-1133">Transmembrane helix</keyword>
<dbReference type="PANTHER" id="PTHR33281">
    <property type="entry name" value="UPF0187 PROTEIN YNEE"/>
    <property type="match status" value="1"/>
</dbReference>